<feature type="compositionally biased region" description="Pro residues" evidence="1">
    <location>
        <begin position="116"/>
        <end position="126"/>
    </location>
</feature>
<keyword evidence="4" id="KW-1185">Reference proteome</keyword>
<evidence type="ECO:0000256" key="1">
    <source>
        <dbReference type="SAM" id="MobiDB-lite"/>
    </source>
</evidence>
<feature type="compositionally biased region" description="Low complexity" evidence="1">
    <location>
        <begin position="1"/>
        <end position="12"/>
    </location>
</feature>
<proteinExistence type="predicted"/>
<feature type="compositionally biased region" description="Low complexity" evidence="1">
    <location>
        <begin position="20"/>
        <end position="36"/>
    </location>
</feature>
<sequence length="180" mass="18433">MAESPLALSPSSSPRPPLSRAPLRRAALPLPGRLSPTARAPIHVAAGPLWPSTPASSSGRHSSAAPLHHAGDPPARVLAIHRGAKLPAPLRPATPPATPSPAPLAPRAAQLLWPPSVSPPAPPPLAPRTSTSPHPAPPPLPQALPRLLPPGRLSSPKPLLARLPPQPKPAHLYAAQPAVQ</sequence>
<dbReference type="PRINTS" id="PR01217">
    <property type="entry name" value="PRICHEXTENSN"/>
</dbReference>
<gene>
    <name evidence="2" type="ORF">BRADI_1g39101v3</name>
</gene>
<accession>A0A2K2DNI8</accession>
<dbReference type="EMBL" id="CM000880">
    <property type="protein sequence ID" value="PNT75848.1"/>
    <property type="molecule type" value="Genomic_DNA"/>
</dbReference>
<evidence type="ECO:0000313" key="4">
    <source>
        <dbReference type="Proteomes" id="UP000008810"/>
    </source>
</evidence>
<organism evidence="2">
    <name type="scientific">Brachypodium distachyon</name>
    <name type="common">Purple false brome</name>
    <name type="synonym">Trachynia distachya</name>
    <dbReference type="NCBI Taxonomy" id="15368"/>
    <lineage>
        <taxon>Eukaryota</taxon>
        <taxon>Viridiplantae</taxon>
        <taxon>Streptophyta</taxon>
        <taxon>Embryophyta</taxon>
        <taxon>Tracheophyta</taxon>
        <taxon>Spermatophyta</taxon>
        <taxon>Magnoliopsida</taxon>
        <taxon>Liliopsida</taxon>
        <taxon>Poales</taxon>
        <taxon>Poaceae</taxon>
        <taxon>BOP clade</taxon>
        <taxon>Pooideae</taxon>
        <taxon>Stipodae</taxon>
        <taxon>Brachypodieae</taxon>
        <taxon>Brachypodium</taxon>
    </lineage>
</organism>
<dbReference type="InParanoid" id="A0A2K2DNI8"/>
<dbReference type="EnsemblPlants" id="PNT75848">
    <property type="protein sequence ID" value="PNT75848"/>
    <property type="gene ID" value="BRADI_1g39101v3"/>
</dbReference>
<name>A0A2K2DNI8_BRADI</name>
<feature type="compositionally biased region" description="Pro residues" evidence="1">
    <location>
        <begin position="89"/>
        <end position="104"/>
    </location>
</feature>
<evidence type="ECO:0000313" key="2">
    <source>
        <dbReference type="EMBL" id="PNT75848.1"/>
    </source>
</evidence>
<reference evidence="2" key="2">
    <citation type="submission" date="2017-06" db="EMBL/GenBank/DDBJ databases">
        <title>WGS assembly of Brachypodium distachyon.</title>
        <authorList>
            <consortium name="The International Brachypodium Initiative"/>
            <person name="Lucas S."/>
            <person name="Harmon-Smith M."/>
            <person name="Lail K."/>
            <person name="Tice H."/>
            <person name="Grimwood J."/>
            <person name="Bruce D."/>
            <person name="Barry K."/>
            <person name="Shu S."/>
            <person name="Lindquist E."/>
            <person name="Wang M."/>
            <person name="Pitluck S."/>
            <person name="Vogel J.P."/>
            <person name="Garvin D.F."/>
            <person name="Mockler T.C."/>
            <person name="Schmutz J."/>
            <person name="Rokhsar D."/>
            <person name="Bevan M.W."/>
        </authorList>
    </citation>
    <scope>NUCLEOTIDE SEQUENCE</scope>
    <source>
        <strain evidence="2">Bd21</strain>
    </source>
</reference>
<evidence type="ECO:0000313" key="3">
    <source>
        <dbReference type="EnsemblPlants" id="PNT75848"/>
    </source>
</evidence>
<feature type="region of interest" description="Disordered" evidence="1">
    <location>
        <begin position="1"/>
        <end position="180"/>
    </location>
</feature>
<feature type="compositionally biased region" description="Low complexity" evidence="1">
    <location>
        <begin position="143"/>
        <end position="160"/>
    </location>
</feature>
<reference evidence="2 3" key="1">
    <citation type="journal article" date="2010" name="Nature">
        <title>Genome sequencing and analysis of the model grass Brachypodium distachyon.</title>
        <authorList>
            <consortium name="International Brachypodium Initiative"/>
        </authorList>
    </citation>
    <scope>NUCLEOTIDE SEQUENCE [LARGE SCALE GENOMIC DNA]</scope>
    <source>
        <strain evidence="2 3">Bd21</strain>
    </source>
</reference>
<reference evidence="3" key="3">
    <citation type="submission" date="2018-08" db="UniProtKB">
        <authorList>
            <consortium name="EnsemblPlants"/>
        </authorList>
    </citation>
    <scope>IDENTIFICATION</scope>
    <source>
        <strain evidence="3">cv. Bd21</strain>
    </source>
</reference>
<feature type="compositionally biased region" description="Low complexity" evidence="1">
    <location>
        <begin position="105"/>
        <end position="115"/>
    </location>
</feature>
<dbReference type="Proteomes" id="UP000008810">
    <property type="component" value="Chromosome 1"/>
</dbReference>
<dbReference type="AlphaFoldDB" id="A0A2K2DNI8"/>
<dbReference type="Gramene" id="PNT75848">
    <property type="protein sequence ID" value="PNT75848"/>
    <property type="gene ID" value="BRADI_1g39101v3"/>
</dbReference>
<protein>
    <submittedName>
        <fullName evidence="2 3">Uncharacterized protein</fullName>
    </submittedName>
</protein>